<keyword evidence="3 5" id="KW-1133">Transmembrane helix</keyword>
<evidence type="ECO:0000256" key="5">
    <source>
        <dbReference type="SAM" id="Phobius"/>
    </source>
</evidence>
<sequence>MQQNAYLESPQDHGFIKMNEAAKEKLQQMGILSGIAIALHNIPSGIATFTAGVEVPAIGLAMAIGVGLHNIAEGVAIAAPVYFATGSKCKGITWCIVAAIAEHLGAFIAFAIVNDDGHSHEAALYGIVAGMMATMTVKDVFPTAYVYANGRVHLVSNGVLIGMVLMATGLSFFKYL</sequence>
<feature type="transmembrane region" description="Helical" evidence="5">
    <location>
        <begin position="57"/>
        <end position="84"/>
    </location>
</feature>
<comment type="subcellular location">
    <subcellularLocation>
        <location evidence="1">Membrane</location>
        <topology evidence="1">Multi-pass membrane protein</topology>
    </subcellularLocation>
</comment>
<evidence type="ECO:0000313" key="7">
    <source>
        <dbReference type="Proteomes" id="UP000284657"/>
    </source>
</evidence>
<feature type="transmembrane region" description="Helical" evidence="5">
    <location>
        <begin position="31"/>
        <end position="51"/>
    </location>
</feature>
<evidence type="ECO:0000256" key="2">
    <source>
        <dbReference type="ARBA" id="ARBA00022692"/>
    </source>
</evidence>
<feature type="transmembrane region" description="Helical" evidence="5">
    <location>
        <begin position="154"/>
        <end position="173"/>
    </location>
</feature>
<feature type="transmembrane region" description="Helical" evidence="5">
    <location>
        <begin position="124"/>
        <end position="147"/>
    </location>
</feature>
<dbReference type="EMBL" id="MBAD02000724">
    <property type="protein sequence ID" value="RLN63572.1"/>
    <property type="molecule type" value="Genomic_DNA"/>
</dbReference>
<dbReference type="InterPro" id="IPR003689">
    <property type="entry name" value="ZIP"/>
</dbReference>
<evidence type="ECO:0000256" key="4">
    <source>
        <dbReference type="ARBA" id="ARBA00023136"/>
    </source>
</evidence>
<dbReference type="GO" id="GO:0016020">
    <property type="term" value="C:membrane"/>
    <property type="evidence" value="ECO:0007669"/>
    <property type="project" value="UniProtKB-SubCell"/>
</dbReference>
<feature type="transmembrane region" description="Helical" evidence="5">
    <location>
        <begin position="91"/>
        <end position="112"/>
    </location>
</feature>
<feature type="non-terminal residue" evidence="6">
    <location>
        <position position="176"/>
    </location>
</feature>
<reference evidence="6 7" key="1">
    <citation type="submission" date="2018-07" db="EMBL/GenBank/DDBJ databases">
        <title>Genome sequencing of oomycete isolates from Chile give support for New Zealand origin for Phytophthora kernoviae and make available the first Nothophytophthora sp. genome.</title>
        <authorList>
            <person name="Studholme D.J."/>
            <person name="Sanfuentes E."/>
            <person name="Panda P."/>
            <person name="Hill R."/>
            <person name="Sambles C."/>
            <person name="Grant M."/>
            <person name="Williams N.M."/>
            <person name="Mcdougal R.L."/>
        </authorList>
    </citation>
    <scope>NUCLEOTIDE SEQUENCE [LARGE SCALE GENOMIC DNA]</scope>
    <source>
        <strain evidence="6">Chile7</strain>
    </source>
</reference>
<evidence type="ECO:0008006" key="8">
    <source>
        <dbReference type="Google" id="ProtNLM"/>
    </source>
</evidence>
<gene>
    <name evidence="6" type="ORF">BBJ29_009150</name>
</gene>
<accession>A0A421G5M2</accession>
<comment type="caution">
    <text evidence="6">The sequence shown here is derived from an EMBL/GenBank/DDBJ whole genome shotgun (WGS) entry which is preliminary data.</text>
</comment>
<evidence type="ECO:0000256" key="1">
    <source>
        <dbReference type="ARBA" id="ARBA00004141"/>
    </source>
</evidence>
<dbReference type="AlphaFoldDB" id="A0A421G5M2"/>
<organism evidence="6 7">
    <name type="scientific">Phytophthora kernoviae</name>
    <dbReference type="NCBI Taxonomy" id="325452"/>
    <lineage>
        <taxon>Eukaryota</taxon>
        <taxon>Sar</taxon>
        <taxon>Stramenopiles</taxon>
        <taxon>Oomycota</taxon>
        <taxon>Peronosporomycetes</taxon>
        <taxon>Peronosporales</taxon>
        <taxon>Peronosporaceae</taxon>
        <taxon>Phytophthora</taxon>
    </lineage>
</organism>
<dbReference type="Pfam" id="PF02535">
    <property type="entry name" value="Zip"/>
    <property type="match status" value="1"/>
</dbReference>
<proteinExistence type="predicted"/>
<dbReference type="PANTHER" id="PTHR11040:SF205">
    <property type="entry name" value="ZINC TRANSPORTER ZUPT"/>
    <property type="match status" value="1"/>
</dbReference>
<dbReference type="GO" id="GO:0005385">
    <property type="term" value="F:zinc ion transmembrane transporter activity"/>
    <property type="evidence" value="ECO:0007669"/>
    <property type="project" value="TreeGrafter"/>
</dbReference>
<evidence type="ECO:0000256" key="3">
    <source>
        <dbReference type="ARBA" id="ARBA00022989"/>
    </source>
</evidence>
<keyword evidence="4 5" id="KW-0472">Membrane</keyword>
<keyword evidence="2 5" id="KW-0812">Transmembrane</keyword>
<dbReference type="PANTHER" id="PTHR11040">
    <property type="entry name" value="ZINC/IRON TRANSPORTER"/>
    <property type="match status" value="1"/>
</dbReference>
<dbReference type="Proteomes" id="UP000284657">
    <property type="component" value="Unassembled WGS sequence"/>
</dbReference>
<name>A0A421G5M2_9STRA</name>
<evidence type="ECO:0000313" key="6">
    <source>
        <dbReference type="EMBL" id="RLN63572.1"/>
    </source>
</evidence>
<protein>
    <recommendedName>
        <fullName evidence="8">Zinc/iron permease</fullName>
    </recommendedName>
</protein>